<dbReference type="Proteomes" id="UP000449969">
    <property type="component" value="Unassembled WGS sequence"/>
</dbReference>
<gene>
    <name evidence="2" type="ORF">GPL20_23075</name>
</gene>
<dbReference type="EMBL" id="WQNE01000020">
    <property type="protein sequence ID" value="MVT75891.1"/>
    <property type="molecule type" value="Genomic_DNA"/>
</dbReference>
<proteinExistence type="predicted"/>
<evidence type="ECO:0000256" key="1">
    <source>
        <dbReference type="SAM" id="MobiDB-lite"/>
    </source>
</evidence>
<feature type="region of interest" description="Disordered" evidence="1">
    <location>
        <begin position="1"/>
        <end position="44"/>
    </location>
</feature>
<feature type="compositionally biased region" description="Basic residues" evidence="1">
    <location>
        <begin position="1"/>
        <end position="28"/>
    </location>
</feature>
<evidence type="ECO:0000313" key="3">
    <source>
        <dbReference type="Proteomes" id="UP000449969"/>
    </source>
</evidence>
<name>A0A844TLP9_9BRAD</name>
<organism evidence="2 3">
    <name type="scientific">Bradyrhizobium cajani</name>
    <dbReference type="NCBI Taxonomy" id="1928661"/>
    <lineage>
        <taxon>Bacteria</taxon>
        <taxon>Pseudomonadati</taxon>
        <taxon>Pseudomonadota</taxon>
        <taxon>Alphaproteobacteria</taxon>
        <taxon>Hyphomicrobiales</taxon>
        <taxon>Nitrobacteraceae</taxon>
        <taxon>Bradyrhizobium</taxon>
    </lineage>
</organism>
<accession>A0A844TLP9</accession>
<keyword evidence="3" id="KW-1185">Reference proteome</keyword>
<protein>
    <submittedName>
        <fullName evidence="2">Uncharacterized protein</fullName>
    </submittedName>
</protein>
<dbReference type="RefSeq" id="WP_157331888.1">
    <property type="nucleotide sequence ID" value="NZ_JANADL010000018.1"/>
</dbReference>
<dbReference type="AlphaFoldDB" id="A0A844TLP9"/>
<reference evidence="2 3" key="1">
    <citation type="submission" date="2019-12" db="EMBL/GenBank/DDBJ databases">
        <title>Draft genome sequences Bradyrhizobium cajani AMBPC1010, Bradyrhizobium pachyrhizi AMBPC1040 and Bradyrhizobium yuanmingense ALSPC3051, three plant growth promoting strains isolated from nodules of Cajanus cajan L. in Dominican Republic.</title>
        <authorList>
            <person name="Flores-Felix J.D."/>
            <person name="Araujo J."/>
            <person name="Diaz-Alcantara C."/>
            <person name="Gonzalez-Andres F."/>
            <person name="Velazquez E."/>
        </authorList>
    </citation>
    <scope>NUCLEOTIDE SEQUENCE [LARGE SCALE GENOMIC DNA]</scope>
    <source>
        <strain evidence="2 3">1010</strain>
    </source>
</reference>
<dbReference type="OrthoDB" id="8256485at2"/>
<sequence length="143" mass="16112">MARAKQKQPSRRAITRRRNAAKRLRKRRETALGRLSSDGASSSRHIARRLQWLANDWGIEAPPKVGPTMSEALAGYCNRHRISYDWMLTGSLSGLKQMVDARRTRLAAVPSPSALVAKYAQLTPEHQAIVTAEIRRILAERDQ</sequence>
<comment type="caution">
    <text evidence="2">The sequence shown here is derived from an EMBL/GenBank/DDBJ whole genome shotgun (WGS) entry which is preliminary data.</text>
</comment>
<evidence type="ECO:0000313" key="2">
    <source>
        <dbReference type="EMBL" id="MVT75891.1"/>
    </source>
</evidence>